<reference evidence="5" key="1">
    <citation type="submission" date="2015-11" db="EMBL/GenBank/DDBJ databases">
        <authorList>
            <person name="Varghese N."/>
        </authorList>
    </citation>
    <scope>NUCLEOTIDE SEQUENCE [LARGE SCALE GENOMIC DNA]</scope>
    <source>
        <strain evidence="5">DSM 45899</strain>
    </source>
</reference>
<organism evidence="4 5">
    <name type="scientific">Parafrankia irregularis</name>
    <dbReference type="NCBI Taxonomy" id="795642"/>
    <lineage>
        <taxon>Bacteria</taxon>
        <taxon>Bacillati</taxon>
        <taxon>Actinomycetota</taxon>
        <taxon>Actinomycetes</taxon>
        <taxon>Frankiales</taxon>
        <taxon>Frankiaceae</taxon>
        <taxon>Parafrankia</taxon>
    </lineage>
</organism>
<feature type="signal peptide" evidence="2">
    <location>
        <begin position="1"/>
        <end position="28"/>
    </location>
</feature>
<dbReference type="InterPro" id="IPR022441">
    <property type="entry name" value="Para_beta_helix_rpt-2"/>
</dbReference>
<accession>A0A0S4QNJ4</accession>
<dbReference type="EMBL" id="FAOZ01000011">
    <property type="protein sequence ID" value="CUU57259.1"/>
    <property type="molecule type" value="Genomic_DNA"/>
</dbReference>
<evidence type="ECO:0000313" key="5">
    <source>
        <dbReference type="Proteomes" id="UP000198802"/>
    </source>
</evidence>
<feature type="compositionally biased region" description="Basic and acidic residues" evidence="1">
    <location>
        <begin position="600"/>
        <end position="616"/>
    </location>
</feature>
<evidence type="ECO:0000259" key="3">
    <source>
        <dbReference type="Pfam" id="PF13229"/>
    </source>
</evidence>
<evidence type="ECO:0000256" key="2">
    <source>
        <dbReference type="SAM" id="SignalP"/>
    </source>
</evidence>
<dbReference type="RefSeq" id="WP_091278409.1">
    <property type="nucleotide sequence ID" value="NZ_FAOZ01000011.1"/>
</dbReference>
<proteinExistence type="predicted"/>
<dbReference type="Pfam" id="PF13229">
    <property type="entry name" value="Beta_helix"/>
    <property type="match status" value="2"/>
</dbReference>
<dbReference type="InterPro" id="IPR011050">
    <property type="entry name" value="Pectin_lyase_fold/virulence"/>
</dbReference>
<dbReference type="SUPFAM" id="SSF51126">
    <property type="entry name" value="Pectin lyase-like"/>
    <property type="match status" value="1"/>
</dbReference>
<evidence type="ECO:0000256" key="1">
    <source>
        <dbReference type="SAM" id="MobiDB-lite"/>
    </source>
</evidence>
<feature type="domain" description="Right handed beta helix" evidence="3">
    <location>
        <begin position="323"/>
        <end position="445"/>
    </location>
</feature>
<dbReference type="SMART" id="SM00710">
    <property type="entry name" value="PbH1"/>
    <property type="match status" value="7"/>
</dbReference>
<name>A0A0S4QNJ4_9ACTN</name>
<feature type="region of interest" description="Disordered" evidence="1">
    <location>
        <begin position="547"/>
        <end position="616"/>
    </location>
</feature>
<dbReference type="InterPro" id="IPR006626">
    <property type="entry name" value="PbH1"/>
</dbReference>
<keyword evidence="5" id="KW-1185">Reference proteome</keyword>
<keyword evidence="2" id="KW-0732">Signal</keyword>
<dbReference type="AlphaFoldDB" id="A0A0S4QNJ4"/>
<gene>
    <name evidence="4" type="ORF">Ga0074812_11195</name>
</gene>
<dbReference type="Gene3D" id="2.160.20.10">
    <property type="entry name" value="Single-stranded right-handed beta-helix, Pectin lyase-like"/>
    <property type="match status" value="1"/>
</dbReference>
<feature type="domain" description="Right handed beta helix" evidence="3">
    <location>
        <begin position="224"/>
        <end position="314"/>
    </location>
</feature>
<evidence type="ECO:0000313" key="4">
    <source>
        <dbReference type="EMBL" id="CUU57259.1"/>
    </source>
</evidence>
<protein>
    <submittedName>
        <fullName evidence="4">Parallel beta-helix repeat (Two copies)</fullName>
    </submittedName>
</protein>
<sequence>MRAAVSLVFAVLAVVTGAILLPAAPAQASPVAPLPPVSSADAKKQSELVDAEDIRLRSMFARFGVLTEPTLVETTGSLPTLLLPARKEPYSAEDVIAAGGGRHEVDGAVMFTTHVLVGPQARLVIDASVRTLRLASGASGFASVAAWRGGLEFAGASPQDPLTIIGWDVQNLEPDSLTNDGRAYVRTMGGELIVRNTSANHLGFWNGRTGGIAWTGSKGEPSTGGAANSTFSDNIYGAYISGSEGIQMVGVRLVDNERSGLAVHRDAITTLVSGVTSSRNHGDGMTIDRASSSRVMRSTVTDNSGDGISLDGRGLGVVATATGVTVNQIKDTLIEENTISGNGRYGIRVVGGENTIVRKNKISGGQLGILVKSGANGTQVTANSINGATEAGIQIGPDARRTAITENSMADGRLGVITQDATTTIISRNLVRGATDFAITVRGLADDSVIQWNNLGGEGWRAVDTRQSTGIDGHDVHNNDTQAWVEREPQHWYTLIRRHPALLVWGAVALFPIAGAWTRHRARRRPPSHPYPESELLVRRLTGGTMRPAPAFSGIPGQRDASFDLFGTAEPADDVTGHAGQPGTGQPETRQLETVGPPSDDPHKLRSQRSEGESSA</sequence>
<dbReference type="InterPro" id="IPR012334">
    <property type="entry name" value="Pectin_lyas_fold"/>
</dbReference>
<dbReference type="NCBIfam" id="TIGR03804">
    <property type="entry name" value="para_beta_helix"/>
    <property type="match status" value="1"/>
</dbReference>
<feature type="chain" id="PRO_5006626373" evidence="2">
    <location>
        <begin position="29"/>
        <end position="616"/>
    </location>
</feature>
<dbReference type="InterPro" id="IPR039448">
    <property type="entry name" value="Beta_helix"/>
</dbReference>
<dbReference type="Proteomes" id="UP000198802">
    <property type="component" value="Unassembled WGS sequence"/>
</dbReference>